<reference evidence="1 2" key="1">
    <citation type="submission" date="2024-04" db="EMBL/GenBank/DDBJ databases">
        <authorList>
            <person name="Waldvogel A.-M."/>
            <person name="Schoenle A."/>
        </authorList>
    </citation>
    <scope>NUCLEOTIDE SEQUENCE [LARGE SCALE GENOMIC DNA]</scope>
</reference>
<keyword evidence="2" id="KW-1185">Reference proteome</keyword>
<organism evidence="1 2">
    <name type="scientific">Knipowitschia caucasica</name>
    <name type="common">Caucasian dwarf goby</name>
    <name type="synonym">Pomatoschistus caucasicus</name>
    <dbReference type="NCBI Taxonomy" id="637954"/>
    <lineage>
        <taxon>Eukaryota</taxon>
        <taxon>Metazoa</taxon>
        <taxon>Chordata</taxon>
        <taxon>Craniata</taxon>
        <taxon>Vertebrata</taxon>
        <taxon>Euteleostomi</taxon>
        <taxon>Actinopterygii</taxon>
        <taxon>Neopterygii</taxon>
        <taxon>Teleostei</taxon>
        <taxon>Neoteleostei</taxon>
        <taxon>Acanthomorphata</taxon>
        <taxon>Gobiaria</taxon>
        <taxon>Gobiiformes</taxon>
        <taxon>Gobioidei</taxon>
        <taxon>Gobiidae</taxon>
        <taxon>Gobiinae</taxon>
        <taxon>Knipowitschia</taxon>
    </lineage>
</organism>
<dbReference type="AlphaFoldDB" id="A0AAV2JE25"/>
<dbReference type="EMBL" id="OZ035834">
    <property type="protein sequence ID" value="CAL1575777.1"/>
    <property type="molecule type" value="Genomic_DNA"/>
</dbReference>
<name>A0AAV2JE25_KNICA</name>
<proteinExistence type="predicted"/>
<dbReference type="Proteomes" id="UP001497482">
    <property type="component" value="Chromosome 12"/>
</dbReference>
<gene>
    <name evidence="1" type="ORF">KC01_LOCUS7279</name>
</gene>
<accession>A0AAV2JE25</accession>
<protein>
    <submittedName>
        <fullName evidence="1">Uncharacterized protein</fullName>
    </submittedName>
</protein>
<evidence type="ECO:0000313" key="1">
    <source>
        <dbReference type="EMBL" id="CAL1575777.1"/>
    </source>
</evidence>
<evidence type="ECO:0000313" key="2">
    <source>
        <dbReference type="Proteomes" id="UP001497482"/>
    </source>
</evidence>
<sequence>MRARQHYHTRTVFPGAAPRLALLLQPVRKEWIGTQPGRTQIDHSAEGGTEGLQTEALKDMHRRWTKTETEFWTNCRTWGVGTRHFLLLLSM</sequence>